<accession>A0A504JQC2</accession>
<evidence type="ECO:0000313" key="2">
    <source>
        <dbReference type="EMBL" id="TPN89039.1"/>
    </source>
</evidence>
<feature type="transmembrane region" description="Helical" evidence="1">
    <location>
        <begin position="73"/>
        <end position="100"/>
    </location>
</feature>
<dbReference type="RefSeq" id="WP_140589214.1">
    <property type="nucleotide sequence ID" value="NZ_VFWZ01000001.1"/>
</dbReference>
<dbReference type="EMBL" id="VFWZ01000001">
    <property type="protein sequence ID" value="TPN89039.1"/>
    <property type="molecule type" value="Genomic_DNA"/>
</dbReference>
<dbReference type="Proteomes" id="UP000315540">
    <property type="component" value="Unassembled WGS sequence"/>
</dbReference>
<evidence type="ECO:0000313" key="3">
    <source>
        <dbReference type="Proteomes" id="UP000315540"/>
    </source>
</evidence>
<gene>
    <name evidence="2" type="ORF">FHK87_02135</name>
</gene>
<protein>
    <recommendedName>
        <fullName evidence="4">Signal peptide-containing protein</fullName>
    </recommendedName>
</protein>
<organism evidence="2 3">
    <name type="scientific">Aquimarina algicola</name>
    <dbReference type="NCBI Taxonomy" id="2589995"/>
    <lineage>
        <taxon>Bacteria</taxon>
        <taxon>Pseudomonadati</taxon>
        <taxon>Bacteroidota</taxon>
        <taxon>Flavobacteriia</taxon>
        <taxon>Flavobacteriales</taxon>
        <taxon>Flavobacteriaceae</taxon>
        <taxon>Aquimarina</taxon>
    </lineage>
</organism>
<dbReference type="OrthoDB" id="678065at2"/>
<evidence type="ECO:0008006" key="4">
    <source>
        <dbReference type="Google" id="ProtNLM"/>
    </source>
</evidence>
<sequence length="191" mass="21223">MHKFITLLLILLIAPILGGIYGILHDQITYTISEEYYTKFKFVQFGLSEDYWAMGRNIGTEELPEIQLRQPRLGVSVVGVMATWWVGMIIGVLLGLLGLIHKTGKKMLVSTIKAFVLTIGVALLTGMIGLGYGKFFLIDSPPSWFLPKNLIDIDSFIMVGSMHNFSYLGGLLGLIAGIVYSIRQKRGIKLN</sequence>
<comment type="caution">
    <text evidence="2">The sequence shown here is derived from an EMBL/GenBank/DDBJ whole genome shotgun (WGS) entry which is preliminary data.</text>
</comment>
<keyword evidence="1" id="KW-1133">Transmembrane helix</keyword>
<proteinExistence type="predicted"/>
<reference evidence="2 3" key="1">
    <citation type="submission" date="2019-06" db="EMBL/GenBank/DDBJ databases">
        <authorList>
            <person name="Meng X."/>
        </authorList>
    </citation>
    <scope>NUCLEOTIDE SEQUENCE [LARGE SCALE GENOMIC DNA]</scope>
    <source>
        <strain evidence="2 3">M625</strain>
    </source>
</reference>
<feature type="transmembrane region" description="Helical" evidence="1">
    <location>
        <begin position="112"/>
        <end position="132"/>
    </location>
</feature>
<keyword evidence="1" id="KW-0472">Membrane</keyword>
<evidence type="ECO:0000256" key="1">
    <source>
        <dbReference type="SAM" id="Phobius"/>
    </source>
</evidence>
<feature type="transmembrane region" description="Helical" evidence="1">
    <location>
        <begin position="165"/>
        <end position="182"/>
    </location>
</feature>
<keyword evidence="1" id="KW-0812">Transmembrane</keyword>
<name>A0A504JQC2_9FLAO</name>
<dbReference type="AlphaFoldDB" id="A0A504JQC2"/>
<keyword evidence="3" id="KW-1185">Reference proteome</keyword>